<accession>A0A6J7UH54</accession>
<evidence type="ECO:0000313" key="1">
    <source>
        <dbReference type="EMBL" id="CAB5065130.1"/>
    </source>
</evidence>
<reference evidence="1" key="1">
    <citation type="submission" date="2020-05" db="EMBL/GenBank/DDBJ databases">
        <authorList>
            <person name="Chiriac C."/>
            <person name="Salcher M."/>
            <person name="Ghai R."/>
            <person name="Kavagutti S V."/>
        </authorList>
    </citation>
    <scope>NUCLEOTIDE SEQUENCE</scope>
</reference>
<name>A0A6J7UH54_9ZZZZ</name>
<organism evidence="1">
    <name type="scientific">freshwater metagenome</name>
    <dbReference type="NCBI Taxonomy" id="449393"/>
    <lineage>
        <taxon>unclassified sequences</taxon>
        <taxon>metagenomes</taxon>
        <taxon>ecological metagenomes</taxon>
    </lineage>
</organism>
<dbReference type="EMBL" id="CAFBQS010000148">
    <property type="protein sequence ID" value="CAB5065130.1"/>
    <property type="molecule type" value="Genomic_DNA"/>
</dbReference>
<sequence>MRTEPFVPSTIIQSDTGMFADVTVSAGTPPTL</sequence>
<dbReference type="AlphaFoldDB" id="A0A6J7UH54"/>
<protein>
    <submittedName>
        <fullName evidence="1">Unannotated protein</fullName>
    </submittedName>
</protein>
<gene>
    <name evidence="1" type="ORF">UFOPK4366_00769</name>
</gene>
<proteinExistence type="predicted"/>